<sequence length="138" mass="16133">MSESPTNRDTGELSFKDHIFIIYFFIAFYPDEILSYNEKKILERLLLLEVFPGTLSKKEFEHYFAVQTNVWNECETAQDGFDRFEQSLKQVKEMIPNENIIIDPHYGLYPESSKLEKLLRDLVEISTADALDADALKM</sequence>
<evidence type="ECO:0000313" key="1">
    <source>
        <dbReference type="EMBL" id="SVE33044.1"/>
    </source>
</evidence>
<accession>A0A383CLN0</accession>
<gene>
    <name evidence="1" type="ORF">METZ01_LOCUS485898</name>
</gene>
<name>A0A383CLN0_9ZZZZ</name>
<feature type="non-terminal residue" evidence="1">
    <location>
        <position position="138"/>
    </location>
</feature>
<reference evidence="1" key="1">
    <citation type="submission" date="2018-05" db="EMBL/GenBank/DDBJ databases">
        <authorList>
            <person name="Lanie J.A."/>
            <person name="Ng W.-L."/>
            <person name="Kazmierczak K.M."/>
            <person name="Andrzejewski T.M."/>
            <person name="Davidsen T.M."/>
            <person name="Wayne K.J."/>
            <person name="Tettelin H."/>
            <person name="Glass J.I."/>
            <person name="Rusch D."/>
            <person name="Podicherti R."/>
            <person name="Tsui H.-C.T."/>
            <person name="Winkler M.E."/>
        </authorList>
    </citation>
    <scope>NUCLEOTIDE SEQUENCE</scope>
</reference>
<dbReference type="EMBL" id="UINC01209846">
    <property type="protein sequence ID" value="SVE33044.1"/>
    <property type="molecule type" value="Genomic_DNA"/>
</dbReference>
<protein>
    <submittedName>
        <fullName evidence="1">Uncharacterized protein</fullName>
    </submittedName>
</protein>
<organism evidence="1">
    <name type="scientific">marine metagenome</name>
    <dbReference type="NCBI Taxonomy" id="408172"/>
    <lineage>
        <taxon>unclassified sequences</taxon>
        <taxon>metagenomes</taxon>
        <taxon>ecological metagenomes</taxon>
    </lineage>
</organism>
<dbReference type="AlphaFoldDB" id="A0A383CLN0"/>
<proteinExistence type="predicted"/>